<dbReference type="Gene3D" id="3.90.79.10">
    <property type="entry name" value="Nucleoside Triphosphate Pyrophosphohydrolase"/>
    <property type="match status" value="1"/>
</dbReference>
<evidence type="ECO:0000256" key="1">
    <source>
        <dbReference type="ARBA" id="ARBA00022801"/>
    </source>
</evidence>
<accession>A0A1H1M2L8</accession>
<reference evidence="3 4" key="1">
    <citation type="submission" date="2016-10" db="EMBL/GenBank/DDBJ databases">
        <authorList>
            <person name="de Groot N.N."/>
        </authorList>
    </citation>
    <scope>NUCLEOTIDE SEQUENCE [LARGE SCALE GENOMIC DNA]</scope>
    <source>
        <strain evidence="3 4">DSM 21741</strain>
    </source>
</reference>
<evidence type="ECO:0000313" key="3">
    <source>
        <dbReference type="EMBL" id="SDR81054.1"/>
    </source>
</evidence>
<dbReference type="PROSITE" id="PS00893">
    <property type="entry name" value="NUDIX_BOX"/>
    <property type="match status" value="1"/>
</dbReference>
<evidence type="ECO:0000313" key="4">
    <source>
        <dbReference type="Proteomes" id="UP000199092"/>
    </source>
</evidence>
<dbReference type="InterPro" id="IPR020084">
    <property type="entry name" value="NUDIX_hydrolase_CS"/>
</dbReference>
<feature type="domain" description="Nudix hydrolase" evidence="2">
    <location>
        <begin position="8"/>
        <end position="137"/>
    </location>
</feature>
<protein>
    <submittedName>
        <fullName evidence="3">ADP-ribose pyrophosphatase YjhB, NUDIX family</fullName>
    </submittedName>
</protein>
<organism evidence="3 4">
    <name type="scientific">Friedmanniella luteola</name>
    <dbReference type="NCBI Taxonomy" id="546871"/>
    <lineage>
        <taxon>Bacteria</taxon>
        <taxon>Bacillati</taxon>
        <taxon>Actinomycetota</taxon>
        <taxon>Actinomycetes</taxon>
        <taxon>Propionibacteriales</taxon>
        <taxon>Nocardioidaceae</taxon>
        <taxon>Friedmanniella</taxon>
    </lineage>
</organism>
<dbReference type="AlphaFoldDB" id="A0A1H1M2L8"/>
<keyword evidence="1" id="KW-0378">Hydrolase</keyword>
<evidence type="ECO:0000259" key="2">
    <source>
        <dbReference type="PROSITE" id="PS51462"/>
    </source>
</evidence>
<dbReference type="EMBL" id="LT629749">
    <property type="protein sequence ID" value="SDR81054.1"/>
    <property type="molecule type" value="Genomic_DNA"/>
</dbReference>
<gene>
    <name evidence="3" type="ORF">SAMN04488543_0528</name>
</gene>
<dbReference type="Pfam" id="PF00293">
    <property type="entry name" value="NUDIX"/>
    <property type="match status" value="1"/>
</dbReference>
<dbReference type="Proteomes" id="UP000199092">
    <property type="component" value="Chromosome I"/>
</dbReference>
<dbReference type="PROSITE" id="PS51462">
    <property type="entry name" value="NUDIX"/>
    <property type="match status" value="1"/>
</dbReference>
<dbReference type="SUPFAM" id="SSF55811">
    <property type="entry name" value="Nudix"/>
    <property type="match status" value="1"/>
</dbReference>
<dbReference type="STRING" id="546871.SAMN04488543_0528"/>
<proteinExistence type="predicted"/>
<dbReference type="InterPro" id="IPR000086">
    <property type="entry name" value="NUDIX_hydrolase_dom"/>
</dbReference>
<sequence length="274" mass="28357">MAGHRHWGLFGAAGLLLRTPADEPPAVALQLRAERSHHGGTWGILGGARDGDETAVQAALREAGEEATVAPERVAVEATYVDDHGGWAYTTVVATASSSMGLAARNWESDDVRWVPLGEVDALDLHPGFARTWPLLRAVGPAPVVVVDAANVMGSRPDGWWKDRAGAAGRLRDELARASGTGVAGLGDGEVRGLRSFPRFLLVVEGRARDVGGVDGVEVVGTGGSGDDAVVAAVAEHAGSGRPLVVVTADRELRARVGDLGAAVLGPRSLLDLL</sequence>
<dbReference type="GO" id="GO:0016787">
    <property type="term" value="F:hydrolase activity"/>
    <property type="evidence" value="ECO:0007669"/>
    <property type="project" value="UniProtKB-KW"/>
</dbReference>
<dbReference type="InterPro" id="IPR015797">
    <property type="entry name" value="NUDIX_hydrolase-like_dom_sf"/>
</dbReference>
<name>A0A1H1M2L8_9ACTN</name>
<keyword evidence="4" id="KW-1185">Reference proteome</keyword>